<dbReference type="CDD" id="cd17949">
    <property type="entry name" value="DEADc_DDX31"/>
    <property type="match status" value="1"/>
</dbReference>
<feature type="short sequence motif" description="Q motif" evidence="7">
    <location>
        <begin position="132"/>
        <end position="161"/>
    </location>
</feature>
<evidence type="ECO:0000256" key="2">
    <source>
        <dbReference type="ARBA" id="ARBA00022801"/>
    </source>
</evidence>
<dbReference type="GO" id="GO:0003724">
    <property type="term" value="F:RNA helicase activity"/>
    <property type="evidence" value="ECO:0007669"/>
    <property type="project" value="UniProtKB-EC"/>
</dbReference>
<keyword evidence="3 8" id="KW-0347">Helicase</keyword>
<reference evidence="15" key="1">
    <citation type="journal article" date="2006" name="Science">
        <title>Ancient noncoding elements conserved in the human genome.</title>
        <authorList>
            <person name="Venkatesh B."/>
            <person name="Kirkness E.F."/>
            <person name="Loh Y.H."/>
            <person name="Halpern A.L."/>
            <person name="Lee A.P."/>
            <person name="Johnson J."/>
            <person name="Dandona N."/>
            <person name="Viswanathan L.D."/>
            <person name="Tay A."/>
            <person name="Venter J.C."/>
            <person name="Strausberg R.L."/>
            <person name="Brenner S."/>
        </authorList>
    </citation>
    <scope>NUCLEOTIDE SEQUENCE [LARGE SCALE GENOMIC DNA]</scope>
</reference>
<dbReference type="Proteomes" id="UP000314986">
    <property type="component" value="Unassembled WGS sequence"/>
</dbReference>
<evidence type="ECO:0000313" key="15">
    <source>
        <dbReference type="Proteomes" id="UP000314986"/>
    </source>
</evidence>
<dbReference type="PROSITE" id="PS51192">
    <property type="entry name" value="HELICASE_ATP_BIND_1"/>
    <property type="match status" value="1"/>
</dbReference>
<dbReference type="OrthoDB" id="422663at2759"/>
<dbReference type="Pfam" id="PF00271">
    <property type="entry name" value="Helicase_C"/>
    <property type="match status" value="1"/>
</dbReference>
<evidence type="ECO:0000256" key="5">
    <source>
        <dbReference type="ARBA" id="ARBA00022884"/>
    </source>
</evidence>
<sequence>MADEELLLNVTTDPNFPVFHRNQRVRRQAQGRGSKNPGKTKRKLLETSAIVPLPSKPTNKSNLAVKRKKNSEPPQDEQSPPKKWNTGRSGEKEETRSMAPVKTSSLFRNNPELPEIHSQPVSTLKEKVFTTDSFSELDVHPHLVSTLNKVLNVSSMTSIQKKTIPVLLSGNDALVRSQTGSGKTLAYAIPLVQSLQAIQPKIQRSDGPCAVVLVPTRELALQSFEAIQKLLKPFTWIVPGILMGGEKRKSEKARLRKGINILVTTPGRLLDHIKHTKSISFRRVQWFIIDEADRLLDLGFEKDVAAILNALNATQEKRQNVLLSATLTDGVSRLAGISLREPVNIQVTEAHVGEPTSEAGANEEVVCQGNAERDSDGYSIPEQLQQLIVLVPSKLRLVTLSAFILQKCKFEGPQKMMIFFSSCEAVEFHNNLFTKVLTTHTAGGEAKPSPHEVQFLRLHGNMEQEARTKVFTEFSQSKAGVLLCTDVAARGLDLPQVTWIVQYSAPPSPAEYVHRVGRTARIGSCGNALLFLTPSEVEYAELLASRQIRVSEIKLESIMSALTVEQRKGKAPGHKSQLPASQAAREQATALQTQYENYVHSTKETLLQAKTALQSYIRAYATYPSDLKHIFYVKNLHLGHAAKSFGLRDAPQRLGGKLGVPRKRKPERSGLTGKATYKMRLTRMLQSEYASGLGPTLSSVRKQRKHQRLGVSEQLT</sequence>
<evidence type="ECO:0000256" key="6">
    <source>
        <dbReference type="ARBA" id="ARBA00037933"/>
    </source>
</evidence>
<evidence type="ECO:0000256" key="9">
    <source>
        <dbReference type="RuleBase" id="RU365068"/>
    </source>
</evidence>
<dbReference type="CTD" id="64794"/>
<dbReference type="GeneID" id="103184623"/>
<dbReference type="PROSITE" id="PS00039">
    <property type="entry name" value="DEAD_ATP_HELICASE"/>
    <property type="match status" value="1"/>
</dbReference>
<dbReference type="InterPro" id="IPR025313">
    <property type="entry name" value="SPB4-like_CTE"/>
</dbReference>
<dbReference type="Pfam" id="PF00270">
    <property type="entry name" value="DEAD"/>
    <property type="match status" value="1"/>
</dbReference>
<feature type="domain" description="DEAD-box RNA helicase Q" evidence="13">
    <location>
        <begin position="132"/>
        <end position="161"/>
    </location>
</feature>
<name>A0A4W3IPK5_CALMI</name>
<evidence type="ECO:0000256" key="10">
    <source>
        <dbReference type="SAM" id="MobiDB-lite"/>
    </source>
</evidence>
<dbReference type="OMA" id="AVHIKAD"/>
<dbReference type="InterPro" id="IPR027417">
    <property type="entry name" value="P-loop_NTPase"/>
</dbReference>
<keyword evidence="1 8" id="KW-0547">Nucleotide-binding</keyword>
<keyword evidence="2 8" id="KW-0378">Hydrolase</keyword>
<dbReference type="InterPro" id="IPR014001">
    <property type="entry name" value="Helicase_ATP-bd"/>
</dbReference>
<dbReference type="AlphaFoldDB" id="A0A4W3IPK5"/>
<evidence type="ECO:0000256" key="8">
    <source>
        <dbReference type="RuleBase" id="RU000492"/>
    </source>
</evidence>
<comment type="similarity">
    <text evidence="6">Belongs to the DEAD box helicase family. DDX31/DBP7 subfamily.</text>
</comment>
<comment type="function">
    <text evidence="9">RNA helicase.</text>
</comment>
<reference evidence="14" key="4">
    <citation type="submission" date="2025-08" db="UniProtKB">
        <authorList>
            <consortium name="Ensembl"/>
        </authorList>
    </citation>
    <scope>IDENTIFICATION</scope>
</reference>
<feature type="domain" description="Helicase ATP-binding" evidence="11">
    <location>
        <begin position="164"/>
        <end position="345"/>
    </location>
</feature>
<dbReference type="STRING" id="7868.ENSCMIP00000032334"/>
<dbReference type="RefSeq" id="XP_007900941.1">
    <property type="nucleotide sequence ID" value="XM_007902750.2"/>
</dbReference>
<comment type="catalytic activity">
    <reaction evidence="9">
        <text>ATP + H2O = ADP + phosphate + H(+)</text>
        <dbReference type="Rhea" id="RHEA:13065"/>
        <dbReference type="ChEBI" id="CHEBI:15377"/>
        <dbReference type="ChEBI" id="CHEBI:15378"/>
        <dbReference type="ChEBI" id="CHEBI:30616"/>
        <dbReference type="ChEBI" id="CHEBI:43474"/>
        <dbReference type="ChEBI" id="CHEBI:456216"/>
        <dbReference type="EC" id="3.6.4.13"/>
    </reaction>
</comment>
<dbReference type="SMART" id="SM01178">
    <property type="entry name" value="DUF4217"/>
    <property type="match status" value="1"/>
</dbReference>
<evidence type="ECO:0000259" key="13">
    <source>
        <dbReference type="PROSITE" id="PS51195"/>
    </source>
</evidence>
<dbReference type="GO" id="GO:0016887">
    <property type="term" value="F:ATP hydrolysis activity"/>
    <property type="evidence" value="ECO:0007669"/>
    <property type="project" value="RHEA"/>
</dbReference>
<dbReference type="InterPro" id="IPR001650">
    <property type="entry name" value="Helicase_C-like"/>
</dbReference>
<gene>
    <name evidence="14" type="primary">ddx31</name>
</gene>
<organism evidence="14 15">
    <name type="scientific">Callorhinchus milii</name>
    <name type="common">Ghost shark</name>
    <dbReference type="NCBI Taxonomy" id="7868"/>
    <lineage>
        <taxon>Eukaryota</taxon>
        <taxon>Metazoa</taxon>
        <taxon>Chordata</taxon>
        <taxon>Craniata</taxon>
        <taxon>Vertebrata</taxon>
        <taxon>Chondrichthyes</taxon>
        <taxon>Holocephali</taxon>
        <taxon>Chimaeriformes</taxon>
        <taxon>Callorhinchidae</taxon>
        <taxon>Callorhinchus</taxon>
    </lineage>
</organism>
<protein>
    <recommendedName>
        <fullName evidence="9">ATP-dependent RNA helicase</fullName>
        <ecNumber evidence="9">3.6.4.13</ecNumber>
    </recommendedName>
</protein>
<reference evidence="15" key="3">
    <citation type="journal article" date="2014" name="Nature">
        <title>Elephant shark genome provides unique insights into gnathostome evolution.</title>
        <authorList>
            <consortium name="International Elephant Shark Genome Sequencing Consortium"/>
            <person name="Venkatesh B."/>
            <person name="Lee A.P."/>
            <person name="Ravi V."/>
            <person name="Maurya A.K."/>
            <person name="Lian M.M."/>
            <person name="Swann J.B."/>
            <person name="Ohta Y."/>
            <person name="Flajnik M.F."/>
            <person name="Sutoh Y."/>
            <person name="Kasahara M."/>
            <person name="Hoon S."/>
            <person name="Gangu V."/>
            <person name="Roy S.W."/>
            <person name="Irimia M."/>
            <person name="Korzh V."/>
            <person name="Kondrychyn I."/>
            <person name="Lim Z.W."/>
            <person name="Tay B.H."/>
            <person name="Tohari S."/>
            <person name="Kong K.W."/>
            <person name="Ho S."/>
            <person name="Lorente-Galdos B."/>
            <person name="Quilez J."/>
            <person name="Marques-Bonet T."/>
            <person name="Raney B.J."/>
            <person name="Ingham P.W."/>
            <person name="Tay A."/>
            <person name="Hillier L.W."/>
            <person name="Minx P."/>
            <person name="Boehm T."/>
            <person name="Wilson R.K."/>
            <person name="Brenner S."/>
            <person name="Warren W.C."/>
        </authorList>
    </citation>
    <scope>NUCLEOTIDE SEQUENCE [LARGE SCALE GENOMIC DNA]</scope>
</reference>
<dbReference type="InParanoid" id="A0A4W3IPK5"/>
<dbReference type="KEGG" id="cmk:103184623"/>
<dbReference type="SMART" id="SM00487">
    <property type="entry name" value="DEXDc"/>
    <property type="match status" value="1"/>
</dbReference>
<dbReference type="InterPro" id="IPR011545">
    <property type="entry name" value="DEAD/DEAH_box_helicase_dom"/>
</dbReference>
<dbReference type="InterPro" id="IPR014014">
    <property type="entry name" value="RNA_helicase_DEAD_Q_motif"/>
</dbReference>
<evidence type="ECO:0000256" key="1">
    <source>
        <dbReference type="ARBA" id="ARBA00022741"/>
    </source>
</evidence>
<evidence type="ECO:0000259" key="11">
    <source>
        <dbReference type="PROSITE" id="PS51192"/>
    </source>
</evidence>
<comment type="domain">
    <text evidence="9">The Q motif is unique to and characteristic of the DEAD box family of RNA helicases and controls ATP binding and hydrolysis.</text>
</comment>
<evidence type="ECO:0000256" key="4">
    <source>
        <dbReference type="ARBA" id="ARBA00022840"/>
    </source>
</evidence>
<dbReference type="Gene3D" id="3.40.50.300">
    <property type="entry name" value="P-loop containing nucleotide triphosphate hydrolases"/>
    <property type="match status" value="2"/>
</dbReference>
<dbReference type="GO" id="GO:0005634">
    <property type="term" value="C:nucleus"/>
    <property type="evidence" value="ECO:0007669"/>
    <property type="project" value="UniProtKB-ARBA"/>
</dbReference>
<evidence type="ECO:0000256" key="7">
    <source>
        <dbReference type="PROSITE-ProRule" id="PRU00552"/>
    </source>
</evidence>
<dbReference type="PANTHER" id="PTHR24031">
    <property type="entry name" value="RNA HELICASE"/>
    <property type="match status" value="1"/>
</dbReference>
<keyword evidence="4 8" id="KW-0067">ATP-binding</keyword>
<dbReference type="InterPro" id="IPR000629">
    <property type="entry name" value="RNA-helicase_DEAD-box_CS"/>
</dbReference>
<dbReference type="PROSITE" id="PS51195">
    <property type="entry name" value="Q_MOTIF"/>
    <property type="match status" value="1"/>
</dbReference>
<dbReference type="EC" id="3.6.4.13" evidence="9"/>
<feature type="domain" description="Helicase C-terminal" evidence="12">
    <location>
        <begin position="383"/>
        <end position="566"/>
    </location>
</feature>
<dbReference type="GO" id="GO:0005524">
    <property type="term" value="F:ATP binding"/>
    <property type="evidence" value="ECO:0007669"/>
    <property type="project" value="UniProtKB-UniRule"/>
</dbReference>
<dbReference type="FunFam" id="3.40.50.300:FF:001399">
    <property type="entry name" value="RNA helicase"/>
    <property type="match status" value="1"/>
</dbReference>
<feature type="region of interest" description="Disordered" evidence="10">
    <location>
        <begin position="653"/>
        <end position="674"/>
    </location>
</feature>
<keyword evidence="15" id="KW-1185">Reference proteome</keyword>
<evidence type="ECO:0000256" key="3">
    <source>
        <dbReference type="ARBA" id="ARBA00022806"/>
    </source>
</evidence>
<evidence type="ECO:0000313" key="14">
    <source>
        <dbReference type="Ensembl" id="ENSCMIP00000032334.1"/>
    </source>
</evidence>
<feature type="region of interest" description="Disordered" evidence="10">
    <location>
        <begin position="693"/>
        <end position="716"/>
    </location>
</feature>
<proteinExistence type="inferred from homology"/>
<reference evidence="14" key="5">
    <citation type="submission" date="2025-09" db="UniProtKB">
        <authorList>
            <consortium name="Ensembl"/>
        </authorList>
    </citation>
    <scope>IDENTIFICATION</scope>
</reference>
<dbReference type="GO" id="GO:0003723">
    <property type="term" value="F:RNA binding"/>
    <property type="evidence" value="ECO:0007669"/>
    <property type="project" value="UniProtKB-UniRule"/>
</dbReference>
<dbReference type="PROSITE" id="PS51194">
    <property type="entry name" value="HELICASE_CTER"/>
    <property type="match status" value="1"/>
</dbReference>
<dbReference type="Pfam" id="PF13959">
    <property type="entry name" value="CTE_SPB4"/>
    <property type="match status" value="1"/>
</dbReference>
<dbReference type="SUPFAM" id="SSF52540">
    <property type="entry name" value="P-loop containing nucleoside triphosphate hydrolases"/>
    <property type="match status" value="1"/>
</dbReference>
<dbReference type="GeneTree" id="ENSGT00550000075041"/>
<accession>A0A4W3IPK5</accession>
<feature type="region of interest" description="Disordered" evidence="10">
    <location>
        <begin position="1"/>
        <end position="101"/>
    </location>
</feature>
<dbReference type="Ensembl" id="ENSCMIT00000032826.1">
    <property type="protein sequence ID" value="ENSCMIP00000032334.1"/>
    <property type="gene ID" value="ENSCMIG00000013823.1"/>
</dbReference>
<dbReference type="SMART" id="SM00490">
    <property type="entry name" value="HELICc"/>
    <property type="match status" value="1"/>
</dbReference>
<reference evidence="15" key="2">
    <citation type="journal article" date="2007" name="PLoS Biol.">
        <title>Survey sequencing and comparative analysis of the elephant shark (Callorhinchus milii) genome.</title>
        <authorList>
            <person name="Venkatesh B."/>
            <person name="Kirkness E.F."/>
            <person name="Loh Y.H."/>
            <person name="Halpern A.L."/>
            <person name="Lee A.P."/>
            <person name="Johnson J."/>
            <person name="Dandona N."/>
            <person name="Viswanathan L.D."/>
            <person name="Tay A."/>
            <person name="Venter J.C."/>
            <person name="Strausberg R.L."/>
            <person name="Brenner S."/>
        </authorList>
    </citation>
    <scope>NUCLEOTIDE SEQUENCE [LARGE SCALE GENOMIC DNA]</scope>
</reference>
<dbReference type="CDD" id="cd18787">
    <property type="entry name" value="SF2_C_DEAD"/>
    <property type="match status" value="1"/>
</dbReference>
<keyword evidence="5 9" id="KW-0694">RNA-binding</keyword>
<evidence type="ECO:0000259" key="12">
    <source>
        <dbReference type="PROSITE" id="PS51194"/>
    </source>
</evidence>